<comment type="caution">
    <text evidence="2">The sequence shown here is derived from an EMBL/GenBank/DDBJ whole genome shotgun (WGS) entry which is preliminary data.</text>
</comment>
<protein>
    <submittedName>
        <fullName evidence="2">Uncharacterized protein</fullName>
    </submittedName>
</protein>
<accession>A0ABQ9GQF4</accession>
<proteinExistence type="predicted"/>
<evidence type="ECO:0000313" key="3">
    <source>
        <dbReference type="Proteomes" id="UP001159363"/>
    </source>
</evidence>
<organism evidence="2 3">
    <name type="scientific">Dryococelus australis</name>
    <dbReference type="NCBI Taxonomy" id="614101"/>
    <lineage>
        <taxon>Eukaryota</taxon>
        <taxon>Metazoa</taxon>
        <taxon>Ecdysozoa</taxon>
        <taxon>Arthropoda</taxon>
        <taxon>Hexapoda</taxon>
        <taxon>Insecta</taxon>
        <taxon>Pterygota</taxon>
        <taxon>Neoptera</taxon>
        <taxon>Polyneoptera</taxon>
        <taxon>Phasmatodea</taxon>
        <taxon>Verophasmatodea</taxon>
        <taxon>Anareolatae</taxon>
        <taxon>Phasmatidae</taxon>
        <taxon>Eurycanthinae</taxon>
        <taxon>Dryococelus</taxon>
    </lineage>
</organism>
<evidence type="ECO:0000256" key="1">
    <source>
        <dbReference type="SAM" id="SignalP"/>
    </source>
</evidence>
<name>A0ABQ9GQF4_9NEOP</name>
<keyword evidence="3" id="KW-1185">Reference proteome</keyword>
<dbReference type="Proteomes" id="UP001159363">
    <property type="component" value="Chromosome 9"/>
</dbReference>
<feature type="chain" id="PRO_5046732321" evidence="1">
    <location>
        <begin position="20"/>
        <end position="182"/>
    </location>
</feature>
<sequence length="182" mass="20714">MHLYLPCAPLLCIVHLSLPITILPTMFFVNWEDDSHGECVASCAGATCISEENVAQDKKPIIKEEITFEDNLVCEEVSTGFIFNVTPEEKIEVESRLVARRLDHHIQSSNWEVLHSGNHKLLISCVVMYHLETTAKCETILRQVNQAIPLIPLQTCYKAAWYYMMERKKILVQAVVFMGPPL</sequence>
<keyword evidence="1" id="KW-0732">Signal</keyword>
<evidence type="ECO:0000313" key="2">
    <source>
        <dbReference type="EMBL" id="KAJ8874292.1"/>
    </source>
</evidence>
<feature type="signal peptide" evidence="1">
    <location>
        <begin position="1"/>
        <end position="19"/>
    </location>
</feature>
<dbReference type="EMBL" id="JARBHB010000010">
    <property type="protein sequence ID" value="KAJ8874292.1"/>
    <property type="molecule type" value="Genomic_DNA"/>
</dbReference>
<gene>
    <name evidence="2" type="ORF">PR048_025138</name>
</gene>
<reference evidence="2 3" key="1">
    <citation type="submission" date="2023-02" db="EMBL/GenBank/DDBJ databases">
        <title>LHISI_Scaffold_Assembly.</title>
        <authorList>
            <person name="Stuart O.P."/>
            <person name="Cleave R."/>
            <person name="Magrath M.J.L."/>
            <person name="Mikheyev A.S."/>
        </authorList>
    </citation>
    <scope>NUCLEOTIDE SEQUENCE [LARGE SCALE GENOMIC DNA]</scope>
    <source>
        <strain evidence="2">Daus_M_001</strain>
        <tissue evidence="2">Leg muscle</tissue>
    </source>
</reference>